<name>A0ABR1R4J6_9PEZI</name>
<dbReference type="InterPro" id="IPR037401">
    <property type="entry name" value="SnoaL-like"/>
</dbReference>
<dbReference type="Pfam" id="PF13577">
    <property type="entry name" value="SnoaL_4"/>
    <property type="match status" value="1"/>
</dbReference>
<protein>
    <recommendedName>
        <fullName evidence="1">SnoaL-like domain-containing protein</fullName>
    </recommendedName>
</protein>
<sequence length="168" mass="18999">MAVSTMNPLDYNAIKNTIARYCIALDSKDWELLRTAVFTKDVQADFPFNHDMRGIDMIANIIQGSQELVELTSYRLKDVPTQHALTTQMIEIQPDGVTAKATTYFTGVHFGRGEWEGQHLTSWGSYIDTLVRDDSASKPGRWLISQRTLLFTERIGDERLMGDLPVGE</sequence>
<organism evidence="2 3">
    <name type="scientific">Apiospora marii</name>
    <dbReference type="NCBI Taxonomy" id="335849"/>
    <lineage>
        <taxon>Eukaryota</taxon>
        <taxon>Fungi</taxon>
        <taxon>Dikarya</taxon>
        <taxon>Ascomycota</taxon>
        <taxon>Pezizomycotina</taxon>
        <taxon>Sordariomycetes</taxon>
        <taxon>Xylariomycetidae</taxon>
        <taxon>Amphisphaeriales</taxon>
        <taxon>Apiosporaceae</taxon>
        <taxon>Apiospora</taxon>
    </lineage>
</organism>
<dbReference type="Proteomes" id="UP001396898">
    <property type="component" value="Unassembled WGS sequence"/>
</dbReference>
<feature type="domain" description="SnoaL-like" evidence="1">
    <location>
        <begin position="10"/>
        <end position="148"/>
    </location>
</feature>
<dbReference type="InterPro" id="IPR032710">
    <property type="entry name" value="NTF2-like_dom_sf"/>
</dbReference>
<keyword evidence="3" id="KW-1185">Reference proteome</keyword>
<evidence type="ECO:0000259" key="1">
    <source>
        <dbReference type="Pfam" id="PF13577"/>
    </source>
</evidence>
<reference evidence="2 3" key="1">
    <citation type="submission" date="2023-01" db="EMBL/GenBank/DDBJ databases">
        <title>Analysis of 21 Apiospora genomes using comparative genomics revels a genus with tremendous synthesis potential of carbohydrate active enzymes and secondary metabolites.</title>
        <authorList>
            <person name="Sorensen T."/>
        </authorList>
    </citation>
    <scope>NUCLEOTIDE SEQUENCE [LARGE SCALE GENOMIC DNA]</scope>
    <source>
        <strain evidence="2 3">CBS 20057</strain>
    </source>
</reference>
<dbReference type="SUPFAM" id="SSF54427">
    <property type="entry name" value="NTF2-like"/>
    <property type="match status" value="1"/>
</dbReference>
<evidence type="ECO:0000313" key="3">
    <source>
        <dbReference type="Proteomes" id="UP001396898"/>
    </source>
</evidence>
<dbReference type="Gene3D" id="3.10.450.50">
    <property type="match status" value="1"/>
</dbReference>
<evidence type="ECO:0000313" key="2">
    <source>
        <dbReference type="EMBL" id="KAK7999150.1"/>
    </source>
</evidence>
<dbReference type="EMBL" id="JAQQWI010000019">
    <property type="protein sequence ID" value="KAK7999150.1"/>
    <property type="molecule type" value="Genomic_DNA"/>
</dbReference>
<proteinExistence type="predicted"/>
<accession>A0ABR1R4J6</accession>
<dbReference type="CDD" id="cd00531">
    <property type="entry name" value="NTF2_like"/>
    <property type="match status" value="1"/>
</dbReference>
<comment type="caution">
    <text evidence="2">The sequence shown here is derived from an EMBL/GenBank/DDBJ whole genome shotgun (WGS) entry which is preliminary data.</text>
</comment>
<gene>
    <name evidence="2" type="ORF">PG991_014825</name>
</gene>